<dbReference type="Pfam" id="PF13102">
    <property type="entry name" value="Phage_int_SAM_5"/>
    <property type="match status" value="1"/>
</dbReference>
<dbReference type="KEGG" id="dfe:Dfer_5531"/>
<dbReference type="RefSeq" id="WP_015814962.1">
    <property type="nucleotide sequence ID" value="NC_013037.1"/>
</dbReference>
<reference evidence="5 6" key="1">
    <citation type="journal article" date="2009" name="Stand. Genomic Sci.">
        <title>Complete genome sequence of Dyadobacter fermentans type strain (NS114).</title>
        <authorList>
            <person name="Lang E."/>
            <person name="Lapidus A."/>
            <person name="Chertkov O."/>
            <person name="Brettin T."/>
            <person name="Detter J.C."/>
            <person name="Han C."/>
            <person name="Copeland A."/>
            <person name="Glavina Del Rio T."/>
            <person name="Nolan M."/>
            <person name="Chen F."/>
            <person name="Lucas S."/>
            <person name="Tice H."/>
            <person name="Cheng J.F."/>
            <person name="Land M."/>
            <person name="Hauser L."/>
            <person name="Chang Y.J."/>
            <person name="Jeffries C.D."/>
            <person name="Kopitz M."/>
            <person name="Bruce D."/>
            <person name="Goodwin L."/>
            <person name="Pitluck S."/>
            <person name="Ovchinnikova G."/>
            <person name="Pati A."/>
            <person name="Ivanova N."/>
            <person name="Mavrommatis K."/>
            <person name="Chen A."/>
            <person name="Palaniappan K."/>
            <person name="Chain P."/>
            <person name="Bristow J."/>
            <person name="Eisen J.A."/>
            <person name="Markowitz V."/>
            <person name="Hugenholtz P."/>
            <person name="Goker M."/>
            <person name="Rohde M."/>
            <person name="Kyrpides N.C."/>
            <person name="Klenk H.P."/>
        </authorList>
    </citation>
    <scope>NUCLEOTIDE SEQUENCE [LARGE SCALE GENOMIC DNA]</scope>
    <source>
        <strain evidence="6">ATCC 700827 / DSM 18053 / CIP 107007 / KCTC 52180 / NS114</strain>
    </source>
</reference>
<organism evidence="5 6">
    <name type="scientific">Dyadobacter fermentans (strain ATCC 700827 / DSM 18053 / CIP 107007 / KCTC 52180 / NS114)</name>
    <dbReference type="NCBI Taxonomy" id="471854"/>
    <lineage>
        <taxon>Bacteria</taxon>
        <taxon>Pseudomonadati</taxon>
        <taxon>Bacteroidota</taxon>
        <taxon>Cytophagia</taxon>
        <taxon>Cytophagales</taxon>
        <taxon>Spirosomataceae</taxon>
        <taxon>Dyadobacter</taxon>
    </lineage>
</organism>
<dbReference type="HOGENOM" id="CLU_033139_0_1_10"/>
<protein>
    <submittedName>
        <fullName evidence="5">Integrase family protein</fullName>
    </submittedName>
</protein>
<dbReference type="Gene3D" id="1.10.150.130">
    <property type="match status" value="1"/>
</dbReference>
<dbReference type="InterPro" id="IPR013762">
    <property type="entry name" value="Integrase-like_cat_sf"/>
</dbReference>
<dbReference type="Pfam" id="PF00589">
    <property type="entry name" value="Phage_integrase"/>
    <property type="match status" value="1"/>
</dbReference>
<dbReference type="InterPro" id="IPR011010">
    <property type="entry name" value="DNA_brk_join_enz"/>
</dbReference>
<dbReference type="EMBL" id="CP001619">
    <property type="protein sequence ID" value="ACT96722.1"/>
    <property type="molecule type" value="Genomic_DNA"/>
</dbReference>
<dbReference type="GO" id="GO:0006310">
    <property type="term" value="P:DNA recombination"/>
    <property type="evidence" value="ECO:0007669"/>
    <property type="project" value="UniProtKB-KW"/>
</dbReference>
<dbReference type="PROSITE" id="PS51898">
    <property type="entry name" value="TYR_RECOMBINASE"/>
    <property type="match status" value="1"/>
</dbReference>
<dbReference type="SUPFAM" id="SSF56349">
    <property type="entry name" value="DNA breaking-rejoining enzymes"/>
    <property type="match status" value="1"/>
</dbReference>
<dbReference type="InterPro" id="IPR050090">
    <property type="entry name" value="Tyrosine_recombinase_XerCD"/>
</dbReference>
<dbReference type="Proteomes" id="UP000002011">
    <property type="component" value="Chromosome"/>
</dbReference>
<dbReference type="PANTHER" id="PTHR30349:SF64">
    <property type="entry name" value="PROPHAGE INTEGRASE INTD-RELATED"/>
    <property type="match status" value="1"/>
</dbReference>
<accession>C6VVJ2</accession>
<dbReference type="GO" id="GO:0015074">
    <property type="term" value="P:DNA integration"/>
    <property type="evidence" value="ECO:0007669"/>
    <property type="project" value="InterPro"/>
</dbReference>
<evidence type="ECO:0000256" key="1">
    <source>
        <dbReference type="ARBA" id="ARBA00008857"/>
    </source>
</evidence>
<dbReference type="InterPro" id="IPR010998">
    <property type="entry name" value="Integrase_recombinase_N"/>
</dbReference>
<dbReference type="InterPro" id="IPR025269">
    <property type="entry name" value="SAM-like_dom"/>
</dbReference>
<comment type="similarity">
    <text evidence="1">Belongs to the 'phage' integrase family.</text>
</comment>
<proteinExistence type="inferred from homology"/>
<feature type="domain" description="Tyr recombinase" evidence="4">
    <location>
        <begin position="254"/>
        <end position="449"/>
    </location>
</feature>
<evidence type="ECO:0000256" key="3">
    <source>
        <dbReference type="ARBA" id="ARBA00023172"/>
    </source>
</evidence>
<dbReference type="AlphaFoldDB" id="C6VVJ2"/>
<dbReference type="STRING" id="471854.Dfer_5531"/>
<sequence length="461" mass="52765">MNEPKVSIFFDKRGIAAESLSVKWCVFHEGKQRLFTTGIILPQKDVEFLKNNRFELSGRVRDERLRNLWNKIYGASYIDETTDEERPGYLYRGKVAVNKIKEYFTFELFAKVVNGDYSPEQKTNYSTDLLQALRDRAQRFADQGDISSGNISKNAARSLERFVIYKKITTEKAAKLPMQIVTKTFLRDYEKWMLKFGKAPKAKGKPETPASITTVSINLRNVRTAFNEAIDAGILDRDLYPFSKRGYIIPAAKNTKKALGQDAISAIFHFECKSESQEMARDLWVFSYLCNGMNFMDICHLRRSSIKLGGAHLEFIREKTKDSNRQDVKTVRVPLMPESLQIIDRWGNNDQSPSAFLFPFLDDGMTLDRQMRTVKQVIWKTNKNLAKISEALGLDIKLRTYEARHSFATTLLRSGAPMAFIAGAMSHASVTTTEKYFGSFEAEQTQVYMSALIPRKQESQD</sequence>
<dbReference type="Gene3D" id="1.10.443.10">
    <property type="entry name" value="Intergrase catalytic core"/>
    <property type="match status" value="1"/>
</dbReference>
<dbReference type="GO" id="GO:0003677">
    <property type="term" value="F:DNA binding"/>
    <property type="evidence" value="ECO:0007669"/>
    <property type="project" value="UniProtKB-KW"/>
</dbReference>
<dbReference type="OrthoDB" id="1094492at2"/>
<evidence type="ECO:0000256" key="2">
    <source>
        <dbReference type="ARBA" id="ARBA00023125"/>
    </source>
</evidence>
<keyword evidence="3" id="KW-0233">DNA recombination</keyword>
<keyword evidence="6" id="KW-1185">Reference proteome</keyword>
<keyword evidence="2" id="KW-0238">DNA-binding</keyword>
<dbReference type="InterPro" id="IPR002104">
    <property type="entry name" value="Integrase_catalytic"/>
</dbReference>
<evidence type="ECO:0000259" key="4">
    <source>
        <dbReference type="PROSITE" id="PS51898"/>
    </source>
</evidence>
<name>C6VVJ2_DYAFD</name>
<gene>
    <name evidence="5" type="ordered locus">Dfer_5531</name>
</gene>
<evidence type="ECO:0000313" key="5">
    <source>
        <dbReference type="EMBL" id="ACT96722.1"/>
    </source>
</evidence>
<dbReference type="eggNOG" id="COG4974">
    <property type="taxonomic scope" value="Bacteria"/>
</dbReference>
<dbReference type="PANTHER" id="PTHR30349">
    <property type="entry name" value="PHAGE INTEGRASE-RELATED"/>
    <property type="match status" value="1"/>
</dbReference>
<evidence type="ECO:0000313" key="6">
    <source>
        <dbReference type="Proteomes" id="UP000002011"/>
    </source>
</evidence>